<organism evidence="2 3">
    <name type="scientific">Paraburkholderia azotifigens</name>
    <dbReference type="NCBI Taxonomy" id="2057004"/>
    <lineage>
        <taxon>Bacteria</taxon>
        <taxon>Pseudomonadati</taxon>
        <taxon>Pseudomonadota</taxon>
        <taxon>Betaproteobacteria</taxon>
        <taxon>Burkholderiales</taxon>
        <taxon>Burkholderiaceae</taxon>
        <taxon>Paraburkholderia</taxon>
    </lineage>
</organism>
<dbReference type="SUPFAM" id="SSF46955">
    <property type="entry name" value="Putative DNA-binding domain"/>
    <property type="match status" value="1"/>
</dbReference>
<dbReference type="Pfam" id="PF12728">
    <property type="entry name" value="HTH_17"/>
    <property type="match status" value="1"/>
</dbReference>
<feature type="domain" description="Helix-turn-helix" evidence="1">
    <location>
        <begin position="54"/>
        <end position="102"/>
    </location>
</feature>
<dbReference type="Gene3D" id="1.10.1660.10">
    <property type="match status" value="1"/>
</dbReference>
<dbReference type="InterPro" id="IPR009061">
    <property type="entry name" value="DNA-bd_dom_put_sf"/>
</dbReference>
<proteinExistence type="predicted"/>
<protein>
    <submittedName>
        <fullName evidence="2">Helix-turn-helix domain-containing protein</fullName>
    </submittedName>
</protein>
<sequence length="109" mass="12542">MNKHTAESVFQDLKKLPSSEQMRFFAILGRQAVQSTQDNFSHEEVFGHLADDEFTSAEAAEYLDVSMSTFRRYVSNGRLRASSEMGRNQLFATKDLKAFKRSLQEVRSR</sequence>
<dbReference type="AlphaFoldDB" id="A0A5C6VKI0"/>
<dbReference type="Proteomes" id="UP000321776">
    <property type="component" value="Unassembled WGS sequence"/>
</dbReference>
<dbReference type="InterPro" id="IPR041657">
    <property type="entry name" value="HTH_17"/>
</dbReference>
<evidence type="ECO:0000313" key="3">
    <source>
        <dbReference type="Proteomes" id="UP000321776"/>
    </source>
</evidence>
<evidence type="ECO:0000313" key="2">
    <source>
        <dbReference type="EMBL" id="TXC85529.1"/>
    </source>
</evidence>
<dbReference type="EMBL" id="VOQS01000002">
    <property type="protein sequence ID" value="TXC85529.1"/>
    <property type="molecule type" value="Genomic_DNA"/>
</dbReference>
<comment type="caution">
    <text evidence="2">The sequence shown here is derived from an EMBL/GenBank/DDBJ whole genome shotgun (WGS) entry which is preliminary data.</text>
</comment>
<evidence type="ECO:0000259" key="1">
    <source>
        <dbReference type="Pfam" id="PF12728"/>
    </source>
</evidence>
<reference evidence="2 3" key="1">
    <citation type="journal article" date="2018" name="Int. J. Syst. Evol. Microbiol.">
        <title>Paraburkholderia azotifigens sp. nov., a nitrogen-fixing bacterium isolated from paddy soil.</title>
        <authorList>
            <person name="Choi G.M."/>
            <person name="Im W.T."/>
        </authorList>
    </citation>
    <scope>NUCLEOTIDE SEQUENCE [LARGE SCALE GENOMIC DNA]</scope>
    <source>
        <strain evidence="2 3">NF 2-5-3</strain>
    </source>
</reference>
<gene>
    <name evidence="2" type="ORF">FRZ40_17035</name>
</gene>
<dbReference type="NCBIfam" id="TIGR01764">
    <property type="entry name" value="excise"/>
    <property type="match status" value="1"/>
</dbReference>
<dbReference type="GO" id="GO:0003677">
    <property type="term" value="F:DNA binding"/>
    <property type="evidence" value="ECO:0007669"/>
    <property type="project" value="InterPro"/>
</dbReference>
<name>A0A5C6VKI0_9BURK</name>
<accession>A0A5C6VKI0</accession>
<dbReference type="RefSeq" id="WP_147234903.1">
    <property type="nucleotide sequence ID" value="NZ_VOQS01000002.1"/>
</dbReference>
<dbReference type="InterPro" id="IPR010093">
    <property type="entry name" value="SinI_DNA-bd"/>
</dbReference>